<gene>
    <name evidence="1" type="primary">RvY_03884-1</name>
    <name evidence="1" type="synonym">RvY_03884.1</name>
    <name evidence="1" type="ORF">RvY_03884</name>
</gene>
<reference evidence="1 2" key="1">
    <citation type="journal article" date="2016" name="Nat. Commun.">
        <title>Extremotolerant tardigrade genome and improved radiotolerance of human cultured cells by tardigrade-unique protein.</title>
        <authorList>
            <person name="Hashimoto T."/>
            <person name="Horikawa D.D."/>
            <person name="Saito Y."/>
            <person name="Kuwahara H."/>
            <person name="Kozuka-Hata H."/>
            <person name="Shin-I T."/>
            <person name="Minakuchi Y."/>
            <person name="Ohishi K."/>
            <person name="Motoyama A."/>
            <person name="Aizu T."/>
            <person name="Enomoto A."/>
            <person name="Kondo K."/>
            <person name="Tanaka S."/>
            <person name="Hara Y."/>
            <person name="Koshikawa S."/>
            <person name="Sagara H."/>
            <person name="Miura T."/>
            <person name="Yokobori S."/>
            <person name="Miyagawa K."/>
            <person name="Suzuki Y."/>
            <person name="Kubo T."/>
            <person name="Oyama M."/>
            <person name="Kohara Y."/>
            <person name="Fujiyama A."/>
            <person name="Arakawa K."/>
            <person name="Katayama T."/>
            <person name="Toyoda A."/>
            <person name="Kunieda T."/>
        </authorList>
    </citation>
    <scope>NUCLEOTIDE SEQUENCE [LARGE SCALE GENOMIC DNA]</scope>
    <source>
        <strain evidence="1 2">YOKOZUNA-1</strain>
    </source>
</reference>
<protein>
    <submittedName>
        <fullName evidence="1">Uncharacterized protein</fullName>
    </submittedName>
</protein>
<dbReference type="AlphaFoldDB" id="A0A1D1UPN5"/>
<evidence type="ECO:0000313" key="1">
    <source>
        <dbReference type="EMBL" id="GAU91674.1"/>
    </source>
</evidence>
<evidence type="ECO:0000313" key="2">
    <source>
        <dbReference type="Proteomes" id="UP000186922"/>
    </source>
</evidence>
<dbReference type="Proteomes" id="UP000186922">
    <property type="component" value="Unassembled WGS sequence"/>
</dbReference>
<name>A0A1D1UPN5_RAMVA</name>
<proteinExistence type="predicted"/>
<accession>A0A1D1UPN5</accession>
<comment type="caution">
    <text evidence="1">The sequence shown here is derived from an EMBL/GenBank/DDBJ whole genome shotgun (WGS) entry which is preliminary data.</text>
</comment>
<organism evidence="1 2">
    <name type="scientific">Ramazzottius varieornatus</name>
    <name type="common">Water bear</name>
    <name type="synonym">Tardigrade</name>
    <dbReference type="NCBI Taxonomy" id="947166"/>
    <lineage>
        <taxon>Eukaryota</taxon>
        <taxon>Metazoa</taxon>
        <taxon>Ecdysozoa</taxon>
        <taxon>Tardigrada</taxon>
        <taxon>Eutardigrada</taxon>
        <taxon>Parachela</taxon>
        <taxon>Hypsibioidea</taxon>
        <taxon>Ramazzottiidae</taxon>
        <taxon>Ramazzottius</taxon>
    </lineage>
</organism>
<keyword evidence="2" id="KW-1185">Reference proteome</keyword>
<dbReference type="EMBL" id="BDGG01000002">
    <property type="protein sequence ID" value="GAU91674.1"/>
    <property type="molecule type" value="Genomic_DNA"/>
</dbReference>
<sequence>MAFAHGFSTFNYVGGALWLLISFQLSSHIGAQPRFLVLPLININGWYASNVAWMMLAFEEISQSNPNATRGLNWTFAPPHDLGRNRQPGGNPAGTLYVRFLTRPARRFWRFPPNYHRWIMYVIAENPIIAVIVSSWILSPKSVLCCVLENFCSFVVSGTSFELIGDIARGTDIDVYRKPSHR</sequence>